<sequence length="76" mass="8419">MTLFLKYVKEYHRSGALEKVFIAGLVLIERQDGSGERKAKEAAREIEEKAQNPPVKPGFLQRVATAIANLFGAIFG</sequence>
<reference evidence="1 2" key="1">
    <citation type="journal article" date="2020" name="Nature">
        <title>Bacterial chemolithoautotrophy via manganese oxidation.</title>
        <authorList>
            <person name="Yu H."/>
            <person name="Leadbetter J.R."/>
        </authorList>
    </citation>
    <scope>NUCLEOTIDE SEQUENCE [LARGE SCALE GENOMIC DNA]</scope>
    <source>
        <strain evidence="1 2">Mn-1</strain>
    </source>
</reference>
<evidence type="ECO:0000313" key="2">
    <source>
        <dbReference type="Proteomes" id="UP000534783"/>
    </source>
</evidence>
<organism evidence="1 2">
    <name type="scientific">Candidatus Manganitrophus noduliformans</name>
    <dbReference type="NCBI Taxonomy" id="2606439"/>
    <lineage>
        <taxon>Bacteria</taxon>
        <taxon>Pseudomonadati</taxon>
        <taxon>Nitrospirota</taxon>
        <taxon>Nitrospiria</taxon>
        <taxon>Candidatus Troglogloeales</taxon>
        <taxon>Candidatus Manganitrophaceae</taxon>
        <taxon>Candidatus Manganitrophus</taxon>
    </lineage>
</organism>
<dbReference type="EMBL" id="VTOW01000001">
    <property type="protein sequence ID" value="NKE69628.1"/>
    <property type="molecule type" value="Genomic_DNA"/>
</dbReference>
<keyword evidence="2" id="KW-1185">Reference proteome</keyword>
<dbReference type="RefSeq" id="WP_168057920.1">
    <property type="nucleotide sequence ID" value="NZ_VTOW01000001.1"/>
</dbReference>
<gene>
    <name evidence="1" type="ORF">MNODULE_02560</name>
</gene>
<name>A0A7X6DLX4_9BACT</name>
<accession>A0A7X6DLX4</accession>
<dbReference type="AlphaFoldDB" id="A0A7X6DLX4"/>
<proteinExistence type="predicted"/>
<comment type="caution">
    <text evidence="1">The sequence shown here is derived from an EMBL/GenBank/DDBJ whole genome shotgun (WGS) entry which is preliminary data.</text>
</comment>
<protein>
    <submittedName>
        <fullName evidence="1">Uncharacterized protein</fullName>
    </submittedName>
</protein>
<dbReference type="Proteomes" id="UP000534783">
    <property type="component" value="Unassembled WGS sequence"/>
</dbReference>
<evidence type="ECO:0000313" key="1">
    <source>
        <dbReference type="EMBL" id="NKE69628.1"/>
    </source>
</evidence>